<dbReference type="InterPro" id="IPR013830">
    <property type="entry name" value="SGNH_hydro"/>
</dbReference>
<comment type="caution">
    <text evidence="2">The sequence shown here is derived from an EMBL/GenBank/DDBJ whole genome shotgun (WGS) entry which is preliminary data.</text>
</comment>
<dbReference type="EMBL" id="JBAKIA010000007">
    <property type="protein sequence ID" value="MEJ8474851.1"/>
    <property type="molecule type" value="Genomic_DNA"/>
</dbReference>
<dbReference type="SUPFAM" id="SSF52266">
    <property type="entry name" value="SGNH hydrolase"/>
    <property type="match status" value="1"/>
</dbReference>
<dbReference type="Proteomes" id="UP001385499">
    <property type="component" value="Unassembled WGS sequence"/>
</dbReference>
<gene>
    <name evidence="2" type="ORF">V6575_12205</name>
</gene>
<evidence type="ECO:0000313" key="2">
    <source>
        <dbReference type="EMBL" id="MEJ8474851.1"/>
    </source>
</evidence>
<sequence length="250" mass="27178">MAQYIRAVDSILRQILSGVSSGDWIVSKGFEIMQKSAGPLSVVCFGDSLTWGFRPGPRTRYGHDLRWTRLLQQDLGDGFYVLEEGVNGRTTVFEDPVRGDKNGLAHLATVRKTHMPIDILVIMLGTNDLQSRFNMTAGVIGSAMSRLLEYATRPTEDPEGKAPKVLLMSPPPLGDFEGSVLAPMFCEKSRAESESLKAVYAEIAQQYGVAFFDAGSVVSVSLVDSVHLDAEMQAPLAKAVAAEVRKLATV</sequence>
<dbReference type="PANTHER" id="PTHR30383">
    <property type="entry name" value="THIOESTERASE 1/PROTEASE 1/LYSOPHOSPHOLIPASE L1"/>
    <property type="match status" value="1"/>
</dbReference>
<dbReference type="RefSeq" id="WP_340274624.1">
    <property type="nucleotide sequence ID" value="NZ_JBAKIA010000007.1"/>
</dbReference>
<evidence type="ECO:0000313" key="3">
    <source>
        <dbReference type="Proteomes" id="UP001385499"/>
    </source>
</evidence>
<dbReference type="PANTHER" id="PTHR30383:SF29">
    <property type="entry name" value="SGNH HYDROLASE-TYPE ESTERASE DOMAIN-CONTAINING PROTEIN"/>
    <property type="match status" value="1"/>
</dbReference>
<feature type="domain" description="SGNH hydrolase-type esterase" evidence="1">
    <location>
        <begin position="44"/>
        <end position="221"/>
    </location>
</feature>
<evidence type="ECO:0000259" key="1">
    <source>
        <dbReference type="Pfam" id="PF13472"/>
    </source>
</evidence>
<dbReference type="InterPro" id="IPR051532">
    <property type="entry name" value="Ester_Hydrolysis_Enzymes"/>
</dbReference>
<dbReference type="Pfam" id="PF13472">
    <property type="entry name" value="Lipase_GDSL_2"/>
    <property type="match status" value="1"/>
</dbReference>
<reference evidence="2 3" key="1">
    <citation type="submission" date="2024-02" db="EMBL/GenBank/DDBJ databases">
        <title>Roseibium algae sp. nov., isolated from marine alga (Grateloupia sp.), showing potential in myo-inositol conversion.</title>
        <authorList>
            <person name="Wang Y."/>
        </authorList>
    </citation>
    <scope>NUCLEOTIDE SEQUENCE [LARGE SCALE GENOMIC DNA]</scope>
    <source>
        <strain evidence="2 3">H3510</strain>
    </source>
</reference>
<accession>A0ABU8TL18</accession>
<dbReference type="InterPro" id="IPR036514">
    <property type="entry name" value="SGNH_hydro_sf"/>
</dbReference>
<keyword evidence="3" id="KW-1185">Reference proteome</keyword>
<organism evidence="2 3">
    <name type="scientific">Roseibium algae</name>
    <dbReference type="NCBI Taxonomy" id="3123038"/>
    <lineage>
        <taxon>Bacteria</taxon>
        <taxon>Pseudomonadati</taxon>
        <taxon>Pseudomonadota</taxon>
        <taxon>Alphaproteobacteria</taxon>
        <taxon>Hyphomicrobiales</taxon>
        <taxon>Stappiaceae</taxon>
        <taxon>Roseibium</taxon>
    </lineage>
</organism>
<dbReference type="Gene3D" id="3.40.50.1110">
    <property type="entry name" value="SGNH hydrolase"/>
    <property type="match status" value="1"/>
</dbReference>
<name>A0ABU8TL18_9HYPH</name>
<protein>
    <submittedName>
        <fullName evidence="2">GDSL-type esterase/lipase family protein</fullName>
    </submittedName>
</protein>
<proteinExistence type="predicted"/>